<dbReference type="InterPro" id="IPR002716">
    <property type="entry name" value="PIN_dom"/>
</dbReference>
<evidence type="ECO:0000313" key="8">
    <source>
        <dbReference type="EMBL" id="VAX28102.1"/>
    </source>
</evidence>
<dbReference type="Pfam" id="PF01850">
    <property type="entry name" value="PIN"/>
    <property type="match status" value="1"/>
</dbReference>
<feature type="region of interest" description="Disordered" evidence="5">
    <location>
        <begin position="335"/>
        <end position="355"/>
    </location>
</feature>
<reference evidence="8" key="1">
    <citation type="submission" date="2018-06" db="EMBL/GenBank/DDBJ databases">
        <authorList>
            <person name="Zhirakovskaya E."/>
        </authorList>
    </citation>
    <scope>NUCLEOTIDE SEQUENCE</scope>
</reference>
<evidence type="ECO:0000256" key="3">
    <source>
        <dbReference type="ARBA" id="ARBA00022801"/>
    </source>
</evidence>
<dbReference type="Pfam" id="PF01938">
    <property type="entry name" value="TRAM"/>
    <property type="match status" value="1"/>
</dbReference>
<gene>
    <name evidence="8" type="ORF">MNBD_NITROSPIRAE01-2319</name>
</gene>
<dbReference type="InterPro" id="IPR002792">
    <property type="entry name" value="TRAM_dom"/>
</dbReference>
<evidence type="ECO:0000256" key="1">
    <source>
        <dbReference type="ARBA" id="ARBA00001946"/>
    </source>
</evidence>
<dbReference type="SMART" id="SM00670">
    <property type="entry name" value="PINc"/>
    <property type="match status" value="1"/>
</dbReference>
<keyword evidence="6" id="KW-1133">Transmembrane helix</keyword>
<accession>A0A3B1CIQ2</accession>
<name>A0A3B1CIQ2_9ZZZZ</name>
<comment type="cofactor">
    <cofactor evidence="1">
        <name>Mg(2+)</name>
        <dbReference type="ChEBI" id="CHEBI:18420"/>
    </cofactor>
</comment>
<evidence type="ECO:0000256" key="4">
    <source>
        <dbReference type="ARBA" id="ARBA00022842"/>
    </source>
</evidence>
<dbReference type="GO" id="GO:0016787">
    <property type="term" value="F:hydrolase activity"/>
    <property type="evidence" value="ECO:0007669"/>
    <property type="project" value="UniProtKB-KW"/>
</dbReference>
<feature type="transmembrane region" description="Helical" evidence="6">
    <location>
        <begin position="93"/>
        <end position="114"/>
    </location>
</feature>
<sequence length="355" mass="38706">MKMDYIFYLLFVGIGVSLGYVLGDGLGVNIAYAGAGVGLCLGLGLALFSLSLKKRKVKRFCWGAIGFMAGLLSATLVNTLADPLLGFSPQVIFLWKILSVLFFSYVGTILALRVEADPEMFSAREQAEGLRPESLKILDTSVIIDGRIGDLCETGFLEGVFITPQFILQELQHIADSSDSMKRARGRRGLDVLHRLQQMPDIEVRIVETDFPKIREVDSKIVALGKEINAKVITNDLNLNKVAELQGVRVLNINQLCNALKPVVLPGEVMRVFVLKEGKEAGQGIAYLDDGTMIVVDDARKSIGKTIQITVTSVLQTPAGRMIFSRYREKEPSAISKATVPVGHSQSSHSLAGKP</sequence>
<dbReference type="GO" id="GO:0004518">
    <property type="term" value="F:nuclease activity"/>
    <property type="evidence" value="ECO:0007669"/>
    <property type="project" value="UniProtKB-KW"/>
</dbReference>
<dbReference type="SUPFAM" id="SSF88723">
    <property type="entry name" value="PIN domain-like"/>
    <property type="match status" value="1"/>
</dbReference>
<dbReference type="PROSITE" id="PS50926">
    <property type="entry name" value="TRAM"/>
    <property type="match status" value="1"/>
</dbReference>
<organism evidence="8">
    <name type="scientific">hydrothermal vent metagenome</name>
    <dbReference type="NCBI Taxonomy" id="652676"/>
    <lineage>
        <taxon>unclassified sequences</taxon>
        <taxon>metagenomes</taxon>
        <taxon>ecological metagenomes</taxon>
    </lineage>
</organism>
<feature type="transmembrane region" description="Helical" evidence="6">
    <location>
        <begin position="5"/>
        <end position="23"/>
    </location>
</feature>
<keyword evidence="2" id="KW-0540">Nuclease</keyword>
<dbReference type="EMBL" id="UOGF01000035">
    <property type="protein sequence ID" value="VAX28102.1"/>
    <property type="molecule type" value="Genomic_DNA"/>
</dbReference>
<evidence type="ECO:0000256" key="6">
    <source>
        <dbReference type="SAM" id="Phobius"/>
    </source>
</evidence>
<dbReference type="CDD" id="cd09877">
    <property type="entry name" value="PIN_YacL-like"/>
    <property type="match status" value="1"/>
</dbReference>
<evidence type="ECO:0000256" key="2">
    <source>
        <dbReference type="ARBA" id="ARBA00022722"/>
    </source>
</evidence>
<keyword evidence="3" id="KW-0378">Hydrolase</keyword>
<dbReference type="InterPro" id="IPR052041">
    <property type="entry name" value="Nucleic_acid_metab_PIN/TRAM"/>
</dbReference>
<feature type="domain" description="TRAM" evidence="7">
    <location>
        <begin position="263"/>
        <end position="324"/>
    </location>
</feature>
<dbReference type="InterPro" id="IPR029060">
    <property type="entry name" value="PIN-like_dom_sf"/>
</dbReference>
<evidence type="ECO:0000256" key="5">
    <source>
        <dbReference type="SAM" id="MobiDB-lite"/>
    </source>
</evidence>
<proteinExistence type="predicted"/>
<evidence type="ECO:0000259" key="7">
    <source>
        <dbReference type="PROSITE" id="PS50926"/>
    </source>
</evidence>
<dbReference type="PANTHER" id="PTHR11603:SF147">
    <property type="entry name" value="MEMBRANE PROTEIN"/>
    <property type="match status" value="1"/>
</dbReference>
<feature type="transmembrane region" description="Helical" evidence="6">
    <location>
        <begin position="60"/>
        <end position="81"/>
    </location>
</feature>
<dbReference type="AlphaFoldDB" id="A0A3B1CIQ2"/>
<protein>
    <submittedName>
        <fullName evidence="8">Membrane-associated protein containing RNA-binding TRAM domain and ribonuclease PIN-domain, YacL B.subtilis ortholog</fullName>
    </submittedName>
</protein>
<feature type="transmembrane region" description="Helical" evidence="6">
    <location>
        <begin position="29"/>
        <end position="48"/>
    </location>
</feature>
<dbReference type="PANTHER" id="PTHR11603">
    <property type="entry name" value="AAA FAMILY ATPASE"/>
    <property type="match status" value="1"/>
</dbReference>
<feature type="compositionally biased region" description="Polar residues" evidence="5">
    <location>
        <begin position="344"/>
        <end position="355"/>
    </location>
</feature>
<keyword evidence="4" id="KW-0460">Magnesium</keyword>
<keyword evidence="6" id="KW-0472">Membrane</keyword>
<keyword evidence="6" id="KW-0812">Transmembrane</keyword>
<dbReference type="Gene3D" id="3.40.50.1010">
    <property type="entry name" value="5'-nuclease"/>
    <property type="match status" value="1"/>
</dbReference>